<dbReference type="OrthoDB" id="2522477at2759"/>
<reference evidence="1 2" key="1">
    <citation type="journal article" date="2020" name="ISME J.">
        <title>Uncovering the hidden diversity of litter-decomposition mechanisms in mushroom-forming fungi.</title>
        <authorList>
            <person name="Floudas D."/>
            <person name="Bentzer J."/>
            <person name="Ahren D."/>
            <person name="Johansson T."/>
            <person name="Persson P."/>
            <person name="Tunlid A."/>
        </authorList>
    </citation>
    <scope>NUCLEOTIDE SEQUENCE [LARGE SCALE GENOMIC DNA]</scope>
    <source>
        <strain evidence="1 2">CBS 101986</strain>
    </source>
</reference>
<proteinExistence type="predicted"/>
<dbReference type="EMBL" id="JAACJJ010000014">
    <property type="protein sequence ID" value="KAF5326881.1"/>
    <property type="molecule type" value="Genomic_DNA"/>
</dbReference>
<evidence type="ECO:0000313" key="1">
    <source>
        <dbReference type="EMBL" id="KAF5326881.1"/>
    </source>
</evidence>
<gene>
    <name evidence="1" type="ORF">D9619_004147</name>
</gene>
<sequence>MSGSPVTLPPELYRDILQYLVSPADLCAAALSARDLRPEAQRVLFAEPTPSTASQHKHFLKVIISSPNHLALLVRNYSVWSDKVREKLGLQDKKFTYNTVTALKLMRNIRNLWCSNILYLVEPLASCNFHLNAFSPPMPCIYHGSKFIMERFLPQQSNLRHLRWFLLDSRTQQTYNISPALVPHLESLTGSWVTMRTFLPRRKIRFFQFERVNFNYVTPLFAPLASELGRLEYLTFKNCQSQPLADLSNYLQSLVLLQIQLHPDHEEDEASLQLLPNLRHLILLNNEIILPEDQWIVKVNSIFANSASLVDIVLETDDKHWIRPSTPHASQRNKNGRSSSNKAVRYMRFFLPEGKTSMTIREVSHSEVYAWRDQFVSYSNFWRDYDY</sequence>
<dbReference type="AlphaFoldDB" id="A0A8H5BPW9"/>
<evidence type="ECO:0000313" key="2">
    <source>
        <dbReference type="Proteomes" id="UP000567179"/>
    </source>
</evidence>
<evidence type="ECO:0008006" key="3">
    <source>
        <dbReference type="Google" id="ProtNLM"/>
    </source>
</evidence>
<dbReference type="Proteomes" id="UP000567179">
    <property type="component" value="Unassembled WGS sequence"/>
</dbReference>
<name>A0A8H5BPW9_9AGAR</name>
<protein>
    <recommendedName>
        <fullName evidence="3">F-box domain-containing protein</fullName>
    </recommendedName>
</protein>
<organism evidence="1 2">
    <name type="scientific">Psilocybe cf. subviscida</name>
    <dbReference type="NCBI Taxonomy" id="2480587"/>
    <lineage>
        <taxon>Eukaryota</taxon>
        <taxon>Fungi</taxon>
        <taxon>Dikarya</taxon>
        <taxon>Basidiomycota</taxon>
        <taxon>Agaricomycotina</taxon>
        <taxon>Agaricomycetes</taxon>
        <taxon>Agaricomycetidae</taxon>
        <taxon>Agaricales</taxon>
        <taxon>Agaricineae</taxon>
        <taxon>Strophariaceae</taxon>
        <taxon>Psilocybe</taxon>
    </lineage>
</organism>
<keyword evidence="2" id="KW-1185">Reference proteome</keyword>
<comment type="caution">
    <text evidence="1">The sequence shown here is derived from an EMBL/GenBank/DDBJ whole genome shotgun (WGS) entry which is preliminary data.</text>
</comment>
<accession>A0A8H5BPW9</accession>